<dbReference type="CDD" id="cd06590">
    <property type="entry name" value="RNase_HII_bacteria_HIII_like"/>
    <property type="match status" value="1"/>
</dbReference>
<dbReference type="GO" id="GO:0004523">
    <property type="term" value="F:RNA-DNA hybrid ribonuclease activity"/>
    <property type="evidence" value="ECO:0007669"/>
    <property type="project" value="UniProtKB-UniRule"/>
</dbReference>
<dbReference type="InterPro" id="IPR036397">
    <property type="entry name" value="RNaseH_sf"/>
</dbReference>
<keyword evidence="9 10" id="KW-0378">Hydrolase</keyword>
<dbReference type="GO" id="GO:0032299">
    <property type="term" value="C:ribonuclease H2 complex"/>
    <property type="evidence" value="ECO:0007669"/>
    <property type="project" value="TreeGrafter"/>
</dbReference>
<feature type="binding site" evidence="10">
    <location>
        <position position="207"/>
    </location>
    <ligand>
        <name>a divalent metal cation</name>
        <dbReference type="ChEBI" id="CHEBI:60240"/>
    </ligand>
</feature>
<evidence type="ECO:0000256" key="6">
    <source>
        <dbReference type="ARBA" id="ARBA00022722"/>
    </source>
</evidence>
<dbReference type="InterPro" id="IPR001352">
    <property type="entry name" value="RNase_HII/HIII"/>
</dbReference>
<keyword evidence="8 10" id="KW-0255">Endonuclease</keyword>
<dbReference type="PANTHER" id="PTHR10954:SF23">
    <property type="entry name" value="RIBONUCLEASE"/>
    <property type="match status" value="1"/>
</dbReference>
<keyword evidence="6 10" id="KW-0540">Nuclease</keyword>
<dbReference type="InterPro" id="IPR024567">
    <property type="entry name" value="RNase_HII/HIII_dom"/>
</dbReference>
<dbReference type="AlphaFoldDB" id="A0A9D9D9M2"/>
<comment type="subcellular location">
    <subcellularLocation>
        <location evidence="3">Cytoplasm</location>
    </subcellularLocation>
</comment>
<dbReference type="Proteomes" id="UP000823629">
    <property type="component" value="Unassembled WGS sequence"/>
</dbReference>
<sequence>MIYYKFKVDEAKMLEIKDFYSANFLTNEKNPYEVFFLTTKDNVQVHCYSSKKQVYTIVFFGENEQATKAEAEIFFKQPQPIVQSNYASKGYWEDSFEQIGSDEVGIGDFFLGFFICATYLKPEDVNYVTNLGIRDSKALSDSKIIQLGEELINTIKKSVVYISPKMIKECYEKKMNSHVIMAKAHYLAQKQLIDKYKIKDNVPIYIDEFAKEETYLKYVHPTVKNPMIFKTKGESYYPSIATASVIARYVFLKEWEKMEEHFDTLIPKGASSEVDKVYAKLKKKYPQEELDQYVKSFFRNYEN</sequence>
<comment type="caution">
    <text evidence="13">The sequence shown here is derived from an EMBL/GenBank/DDBJ whole genome shotgun (WGS) entry which is preliminary data.</text>
</comment>
<dbReference type="EMBL" id="JADING010000084">
    <property type="protein sequence ID" value="MBO8414423.1"/>
    <property type="molecule type" value="Genomic_DNA"/>
</dbReference>
<evidence type="ECO:0000256" key="7">
    <source>
        <dbReference type="ARBA" id="ARBA00022723"/>
    </source>
</evidence>
<evidence type="ECO:0000256" key="10">
    <source>
        <dbReference type="PROSITE-ProRule" id="PRU01319"/>
    </source>
</evidence>
<evidence type="ECO:0000256" key="8">
    <source>
        <dbReference type="ARBA" id="ARBA00022759"/>
    </source>
</evidence>
<comment type="cofactor">
    <cofactor evidence="10">
        <name>Mn(2+)</name>
        <dbReference type="ChEBI" id="CHEBI:29035"/>
    </cofactor>
    <cofactor evidence="10">
        <name>Mg(2+)</name>
        <dbReference type="ChEBI" id="CHEBI:18420"/>
    </cofactor>
    <text evidence="10">Manganese or magnesium. Binds 1 divalent metal ion per monomer in the absence of substrate. May bind a second metal ion after substrate binding.</text>
</comment>
<dbReference type="InterPro" id="IPR012337">
    <property type="entry name" value="RNaseH-like_sf"/>
</dbReference>
<comment type="similarity">
    <text evidence="4">Belongs to the RNase HII family. RnhC subfamily.</text>
</comment>
<reference evidence="13" key="1">
    <citation type="submission" date="2020-10" db="EMBL/GenBank/DDBJ databases">
        <authorList>
            <person name="Gilroy R."/>
        </authorList>
    </citation>
    <scope>NUCLEOTIDE SEQUENCE</scope>
    <source>
        <strain evidence="13">1748</strain>
    </source>
</reference>
<feature type="domain" description="RNase H type-2" evidence="12">
    <location>
        <begin position="96"/>
        <end position="303"/>
    </location>
</feature>
<accession>A0A9D9D9M2</accession>
<evidence type="ECO:0000313" key="14">
    <source>
        <dbReference type="Proteomes" id="UP000823629"/>
    </source>
</evidence>
<evidence type="ECO:0000256" key="1">
    <source>
        <dbReference type="ARBA" id="ARBA00000077"/>
    </source>
</evidence>
<dbReference type="Gene3D" id="3.30.310.10">
    <property type="entry name" value="TATA-Binding Protein"/>
    <property type="match status" value="1"/>
</dbReference>
<organism evidence="13 14">
    <name type="scientific">Candidatus Scatoplasma merdavium</name>
    <dbReference type="NCBI Taxonomy" id="2840932"/>
    <lineage>
        <taxon>Bacteria</taxon>
        <taxon>Bacillati</taxon>
        <taxon>Bacillota</taxon>
        <taxon>Bacilli</taxon>
        <taxon>Bacillales</taxon>
        <taxon>Candidatus Scatoplasma</taxon>
    </lineage>
</organism>
<keyword evidence="5" id="KW-0963">Cytoplasm</keyword>
<protein>
    <recommendedName>
        <fullName evidence="11">Ribonuclease</fullName>
        <ecNumber evidence="11">3.1.26.4</ecNumber>
    </recommendedName>
</protein>
<evidence type="ECO:0000259" key="12">
    <source>
        <dbReference type="PROSITE" id="PS51975"/>
    </source>
</evidence>
<dbReference type="SUPFAM" id="SSF53098">
    <property type="entry name" value="Ribonuclease H-like"/>
    <property type="match status" value="1"/>
</dbReference>
<dbReference type="EC" id="3.1.26.4" evidence="11"/>
<dbReference type="GO" id="GO:0043137">
    <property type="term" value="P:DNA replication, removal of RNA primer"/>
    <property type="evidence" value="ECO:0007669"/>
    <property type="project" value="TreeGrafter"/>
</dbReference>
<dbReference type="InterPro" id="IPR012295">
    <property type="entry name" value="TBP_dom_sf"/>
</dbReference>
<evidence type="ECO:0000256" key="5">
    <source>
        <dbReference type="ARBA" id="ARBA00022490"/>
    </source>
</evidence>
<evidence type="ECO:0000256" key="11">
    <source>
        <dbReference type="RuleBase" id="RU003515"/>
    </source>
</evidence>
<dbReference type="Pfam" id="PF01351">
    <property type="entry name" value="RNase_HII"/>
    <property type="match status" value="1"/>
</dbReference>
<evidence type="ECO:0000256" key="9">
    <source>
        <dbReference type="ARBA" id="ARBA00022801"/>
    </source>
</evidence>
<name>A0A9D9D9M2_9BACL</name>
<dbReference type="GO" id="GO:0003723">
    <property type="term" value="F:RNA binding"/>
    <property type="evidence" value="ECO:0007669"/>
    <property type="project" value="UniProtKB-UniRule"/>
</dbReference>
<gene>
    <name evidence="13" type="ORF">IAC78_02975</name>
</gene>
<comment type="catalytic activity">
    <reaction evidence="1 10 11">
        <text>Endonucleolytic cleavage to 5'-phosphomonoester.</text>
        <dbReference type="EC" id="3.1.26.4"/>
    </reaction>
</comment>
<evidence type="ECO:0000313" key="13">
    <source>
        <dbReference type="EMBL" id="MBO8414423.1"/>
    </source>
</evidence>
<dbReference type="GO" id="GO:0046872">
    <property type="term" value="F:metal ion binding"/>
    <property type="evidence" value="ECO:0007669"/>
    <property type="project" value="UniProtKB-KW"/>
</dbReference>
<evidence type="ECO:0000256" key="2">
    <source>
        <dbReference type="ARBA" id="ARBA00004065"/>
    </source>
</evidence>
<evidence type="ECO:0000256" key="3">
    <source>
        <dbReference type="ARBA" id="ARBA00004496"/>
    </source>
</evidence>
<dbReference type="Gene3D" id="3.30.420.10">
    <property type="entry name" value="Ribonuclease H-like superfamily/Ribonuclease H"/>
    <property type="match status" value="1"/>
</dbReference>
<dbReference type="PANTHER" id="PTHR10954">
    <property type="entry name" value="RIBONUCLEASE H2 SUBUNIT A"/>
    <property type="match status" value="1"/>
</dbReference>
<dbReference type="GO" id="GO:0006298">
    <property type="term" value="P:mismatch repair"/>
    <property type="evidence" value="ECO:0007669"/>
    <property type="project" value="TreeGrafter"/>
</dbReference>
<keyword evidence="7 10" id="KW-0479">Metal-binding</keyword>
<dbReference type="PROSITE" id="PS51975">
    <property type="entry name" value="RNASE_H_2"/>
    <property type="match status" value="1"/>
</dbReference>
<feature type="binding site" evidence="10">
    <location>
        <position position="103"/>
    </location>
    <ligand>
        <name>a divalent metal cation</name>
        <dbReference type="ChEBI" id="CHEBI:60240"/>
    </ligand>
</feature>
<comment type="function">
    <text evidence="2 11">Endonuclease that specifically degrades the RNA of RNA-DNA hybrids.</text>
</comment>
<feature type="binding site" evidence="10">
    <location>
        <position position="102"/>
    </location>
    <ligand>
        <name>a divalent metal cation</name>
        <dbReference type="ChEBI" id="CHEBI:60240"/>
    </ligand>
</feature>
<reference evidence="13" key="2">
    <citation type="journal article" date="2021" name="PeerJ">
        <title>Extensive microbial diversity within the chicken gut microbiome revealed by metagenomics and culture.</title>
        <authorList>
            <person name="Gilroy R."/>
            <person name="Ravi A."/>
            <person name="Getino M."/>
            <person name="Pursley I."/>
            <person name="Horton D.L."/>
            <person name="Alikhan N.F."/>
            <person name="Baker D."/>
            <person name="Gharbi K."/>
            <person name="Hall N."/>
            <person name="Watson M."/>
            <person name="Adriaenssens E.M."/>
            <person name="Foster-Nyarko E."/>
            <person name="Jarju S."/>
            <person name="Secka A."/>
            <person name="Antonio M."/>
            <person name="Oren A."/>
            <person name="Chaudhuri R.R."/>
            <person name="La Ragione R."/>
            <person name="Hildebrand F."/>
            <person name="Pallen M.J."/>
        </authorList>
    </citation>
    <scope>NUCLEOTIDE SEQUENCE</scope>
    <source>
        <strain evidence="13">1748</strain>
    </source>
</reference>
<dbReference type="GO" id="GO:0005737">
    <property type="term" value="C:cytoplasm"/>
    <property type="evidence" value="ECO:0007669"/>
    <property type="project" value="UniProtKB-SubCell"/>
</dbReference>
<proteinExistence type="inferred from homology"/>
<evidence type="ECO:0000256" key="4">
    <source>
        <dbReference type="ARBA" id="ARBA00008378"/>
    </source>
</evidence>